<dbReference type="PROSITE" id="PS00874">
    <property type="entry name" value="T2SP_F"/>
    <property type="match status" value="1"/>
</dbReference>
<feature type="domain" description="Type II secretion system protein GspF" evidence="13">
    <location>
        <begin position="66"/>
        <end position="187"/>
    </location>
</feature>
<sequence>MPIFYYKGYKTDGSQAAGTLEADGIQDAIAAVKARGIYPRDVGTFEHKQTRWFSGKYDPALLPHITRQLSTLLSSGVPLIDALKSLSDENKGFWKGVLVGIRENVSAGASLSRALEAHPGLFPEFYINMVAAGEQSGTLDKVLIRVADFLEKQASIQSKLRSAMIYPVFMAFVGFIVMSFLFTFVVPKIVKIFENSKSALPFITVVLIKVSNLFVNYWWLIIILAVGLVMAIRRLREKHGRYLDDLKLRLPGNVLQSLYFGRFARTLGFLLGGGLPMLRSLELSAKSTGNIVIGERIRQAAKSVAEGARLSASLEGFPPVLLQLIATGERSGSLAEVLNKTADSYEEDFERRVQRALALLEPSMILLMGLVVGFIVLAVLLPMFQLNQLVK</sequence>
<keyword evidence="7 11" id="KW-0812">Transmembrane</keyword>
<comment type="similarity">
    <text evidence="3 11">Belongs to the GSP F family.</text>
</comment>
<keyword evidence="4 11" id="KW-0813">Transport</keyword>
<evidence type="ECO:0000313" key="15">
    <source>
        <dbReference type="Proteomes" id="UP000245125"/>
    </source>
</evidence>
<evidence type="ECO:0000256" key="6">
    <source>
        <dbReference type="ARBA" id="ARBA00022519"/>
    </source>
</evidence>
<evidence type="ECO:0000256" key="2">
    <source>
        <dbReference type="ARBA" id="ARBA00004429"/>
    </source>
</evidence>
<evidence type="ECO:0000256" key="8">
    <source>
        <dbReference type="ARBA" id="ARBA00022989"/>
    </source>
</evidence>
<dbReference type="Pfam" id="PF00482">
    <property type="entry name" value="T2SSF"/>
    <property type="match status" value="2"/>
</dbReference>
<dbReference type="PANTHER" id="PTHR30012:SF0">
    <property type="entry name" value="TYPE II SECRETION SYSTEM PROTEIN F-RELATED"/>
    <property type="match status" value="1"/>
</dbReference>
<accession>A0A2U3QIC1</accession>
<dbReference type="InterPro" id="IPR018076">
    <property type="entry name" value="T2SS_GspF_dom"/>
</dbReference>
<organism evidence="14 15">
    <name type="scientific">Candidatus Sulfobium mesophilum</name>
    <dbReference type="NCBI Taxonomy" id="2016548"/>
    <lineage>
        <taxon>Bacteria</taxon>
        <taxon>Pseudomonadati</taxon>
        <taxon>Nitrospirota</taxon>
        <taxon>Nitrospiria</taxon>
        <taxon>Nitrospirales</taxon>
        <taxon>Nitrospiraceae</taxon>
        <taxon>Candidatus Sulfobium</taxon>
    </lineage>
</organism>
<dbReference type="Proteomes" id="UP000245125">
    <property type="component" value="Unassembled WGS sequence"/>
</dbReference>
<protein>
    <recommendedName>
        <fullName evidence="10">General secretion pathway protein F</fullName>
    </recommendedName>
</protein>
<evidence type="ECO:0000256" key="4">
    <source>
        <dbReference type="ARBA" id="ARBA00022448"/>
    </source>
</evidence>
<dbReference type="FunFam" id="1.20.81.30:FF:000001">
    <property type="entry name" value="Type II secretion system protein F"/>
    <property type="match status" value="1"/>
</dbReference>
<proteinExistence type="inferred from homology"/>
<evidence type="ECO:0000256" key="1">
    <source>
        <dbReference type="ARBA" id="ARBA00002684"/>
    </source>
</evidence>
<dbReference type="PANTHER" id="PTHR30012">
    <property type="entry name" value="GENERAL SECRETION PATHWAY PROTEIN"/>
    <property type="match status" value="1"/>
</dbReference>
<feature type="transmembrane region" description="Helical" evidence="12">
    <location>
        <begin position="163"/>
        <end position="186"/>
    </location>
</feature>
<comment type="subcellular location">
    <subcellularLocation>
        <location evidence="2">Cell inner membrane</location>
        <topology evidence="2">Multi-pass membrane protein</topology>
    </subcellularLocation>
    <subcellularLocation>
        <location evidence="11">Cell membrane</location>
        <topology evidence="11">Multi-pass membrane protein</topology>
    </subcellularLocation>
</comment>
<evidence type="ECO:0000256" key="5">
    <source>
        <dbReference type="ARBA" id="ARBA00022475"/>
    </source>
</evidence>
<feature type="transmembrane region" description="Helical" evidence="12">
    <location>
        <begin position="364"/>
        <end position="384"/>
    </location>
</feature>
<dbReference type="InterPro" id="IPR001992">
    <property type="entry name" value="T2SS_GspF/T4SS_PilC_CS"/>
</dbReference>
<evidence type="ECO:0000313" key="14">
    <source>
        <dbReference type="EMBL" id="SPQ01161.1"/>
    </source>
</evidence>
<keyword evidence="15" id="KW-1185">Reference proteome</keyword>
<keyword evidence="9 12" id="KW-0472">Membrane</keyword>
<evidence type="ECO:0000256" key="12">
    <source>
        <dbReference type="SAM" id="Phobius"/>
    </source>
</evidence>
<evidence type="ECO:0000256" key="7">
    <source>
        <dbReference type="ARBA" id="ARBA00022692"/>
    </source>
</evidence>
<feature type="domain" description="Type II secretion system protein GspF" evidence="13">
    <location>
        <begin position="263"/>
        <end position="382"/>
    </location>
</feature>
<evidence type="ECO:0000256" key="11">
    <source>
        <dbReference type="RuleBase" id="RU003923"/>
    </source>
</evidence>
<dbReference type="EMBL" id="OUUY01000092">
    <property type="protein sequence ID" value="SPQ01161.1"/>
    <property type="molecule type" value="Genomic_DNA"/>
</dbReference>
<dbReference type="AlphaFoldDB" id="A0A2U3QIC1"/>
<reference evidence="15" key="1">
    <citation type="submission" date="2018-03" db="EMBL/GenBank/DDBJ databases">
        <authorList>
            <person name="Zecchin S."/>
        </authorList>
    </citation>
    <scope>NUCLEOTIDE SEQUENCE [LARGE SCALE GENOMIC DNA]</scope>
</reference>
<dbReference type="InterPro" id="IPR042094">
    <property type="entry name" value="T2SS_GspF_sf"/>
</dbReference>
<evidence type="ECO:0000256" key="9">
    <source>
        <dbReference type="ARBA" id="ARBA00023136"/>
    </source>
</evidence>
<gene>
    <name evidence="14" type="ORF">NBG4_450008</name>
</gene>
<feature type="transmembrane region" description="Helical" evidence="12">
    <location>
        <begin position="206"/>
        <end position="232"/>
    </location>
</feature>
<comment type="function">
    <text evidence="1">Component of the type II secretion system inner membrane complex required for the energy-dependent secretion of extracellular factors such as proteases and toxins from the periplasm.</text>
</comment>
<evidence type="ECO:0000256" key="10">
    <source>
        <dbReference type="ARBA" id="ARBA00030750"/>
    </source>
</evidence>
<dbReference type="Gene3D" id="1.20.81.30">
    <property type="entry name" value="Type II secretion system (T2SS), domain F"/>
    <property type="match status" value="2"/>
</dbReference>
<dbReference type="OrthoDB" id="9805682at2"/>
<keyword evidence="6" id="KW-0997">Cell inner membrane</keyword>
<evidence type="ECO:0000259" key="13">
    <source>
        <dbReference type="Pfam" id="PF00482"/>
    </source>
</evidence>
<dbReference type="GO" id="GO:0015628">
    <property type="term" value="P:protein secretion by the type II secretion system"/>
    <property type="evidence" value="ECO:0007669"/>
    <property type="project" value="TreeGrafter"/>
</dbReference>
<dbReference type="InterPro" id="IPR003004">
    <property type="entry name" value="GspF/PilC"/>
</dbReference>
<dbReference type="PRINTS" id="PR00812">
    <property type="entry name" value="BCTERIALGSPF"/>
</dbReference>
<dbReference type="GO" id="GO:0005886">
    <property type="term" value="C:plasma membrane"/>
    <property type="evidence" value="ECO:0007669"/>
    <property type="project" value="UniProtKB-SubCell"/>
</dbReference>
<keyword evidence="5" id="KW-1003">Cell membrane</keyword>
<evidence type="ECO:0000256" key="3">
    <source>
        <dbReference type="ARBA" id="ARBA00005745"/>
    </source>
</evidence>
<name>A0A2U3QIC1_9BACT</name>
<keyword evidence="8 12" id="KW-1133">Transmembrane helix</keyword>